<dbReference type="InterPro" id="IPR042109">
    <property type="entry name" value="Adenylosuccinate_synth_dom1"/>
</dbReference>
<protein>
    <submittedName>
        <fullName evidence="6">Adenylosuccinate synthetase</fullName>
    </submittedName>
</protein>
<dbReference type="InterPro" id="IPR027417">
    <property type="entry name" value="P-loop_NTPase"/>
</dbReference>
<evidence type="ECO:0000256" key="2">
    <source>
        <dbReference type="ARBA" id="ARBA00022723"/>
    </source>
</evidence>
<keyword evidence="2" id="KW-0479">Metal-binding</keyword>
<evidence type="ECO:0000256" key="5">
    <source>
        <dbReference type="ARBA" id="ARBA00022842"/>
    </source>
</evidence>
<dbReference type="EMBL" id="OR769223">
    <property type="protein sequence ID" value="WQJ53397.1"/>
    <property type="molecule type" value="Genomic_DNA"/>
</dbReference>
<dbReference type="InterPro" id="IPR001114">
    <property type="entry name" value="Adenylosuccinate_synthetase"/>
</dbReference>
<keyword evidence="4" id="KW-0658">Purine biosynthesis</keyword>
<organism evidence="6 7">
    <name type="scientific">phage Lak_Megaphage_Sonny</name>
    <dbReference type="NCBI Taxonomy" id="3109229"/>
    <lineage>
        <taxon>Viruses</taxon>
        <taxon>Duplodnaviria</taxon>
        <taxon>Heunggongvirae</taxon>
        <taxon>Uroviricota</taxon>
        <taxon>Caudoviricetes</taxon>
        <taxon>Caudoviricetes code 15 clade</taxon>
    </lineage>
</organism>
<keyword evidence="5" id="KW-0460">Magnesium</keyword>
<dbReference type="Proteomes" id="UP001358193">
    <property type="component" value="Segment"/>
</dbReference>
<dbReference type="InterPro" id="IPR042110">
    <property type="entry name" value="Adenylosuccinate_synth_dom2"/>
</dbReference>
<dbReference type="SMART" id="SM00788">
    <property type="entry name" value="Adenylsucc_synt"/>
    <property type="match status" value="1"/>
</dbReference>
<evidence type="ECO:0000313" key="6">
    <source>
        <dbReference type="EMBL" id="WQJ53397.1"/>
    </source>
</evidence>
<keyword evidence="3" id="KW-0547">Nucleotide-binding</keyword>
<dbReference type="Pfam" id="PF00709">
    <property type="entry name" value="Adenylsucc_synt"/>
    <property type="match status" value="1"/>
</dbReference>
<sequence>MVANIIIGSNYGDEGKGTVTATCVKHSTGNTLNVLTNGGAQRAHSILTETGNFTFQHFGSGTYHGASSYFSKYFIINPMQFAKEYNELEIKGIIPCAYRDSRCRWSTPFDMIANAIIEKLRKDNKHGSCGMGIWETVLRYKNTEYNKSFDEFMQMDESSKINYLQLIKNYFEINRISDGIPHEWEFIWNNVNIIMHFISDCEFMYENTIVCPLKEVIQNKIFKFNNIIFENGQGLLLSDTGKDIAGTTPSLTGCDYAKELIRETNIPMYINIHYVTRSYLTRHGKGMLSNEMDKVSISSNIQEDRTNHYNIYQESFRYGCMTDEFIIKMHDYIIKDAEKINNANIILDITHCDEIDNISKFKKIFKNVITYDSPIIK</sequence>
<dbReference type="Gene3D" id="3.40.440.10">
    <property type="entry name" value="Adenylosuccinate Synthetase, subunit A, domain 1"/>
    <property type="match status" value="1"/>
</dbReference>
<evidence type="ECO:0000313" key="7">
    <source>
        <dbReference type="Proteomes" id="UP001358193"/>
    </source>
</evidence>
<name>A0ABZ0Z596_9CAUD</name>
<evidence type="ECO:0000256" key="3">
    <source>
        <dbReference type="ARBA" id="ARBA00022741"/>
    </source>
</evidence>
<evidence type="ECO:0000256" key="4">
    <source>
        <dbReference type="ARBA" id="ARBA00022755"/>
    </source>
</evidence>
<proteinExistence type="predicted"/>
<reference evidence="6 7" key="1">
    <citation type="submission" date="2023-11" db="EMBL/GenBank/DDBJ databases">
        <authorList>
            <person name="Cook R."/>
            <person name="Crisci M."/>
            <person name="Pye H."/>
            <person name="Adriaenssens E."/>
            <person name="Santini J."/>
        </authorList>
    </citation>
    <scope>NUCLEOTIDE SEQUENCE [LARGE SCALE GENOMIC DNA]</scope>
    <source>
        <strain evidence="6">Lak_Megaphage_Sonny</strain>
    </source>
</reference>
<keyword evidence="1" id="KW-0436">Ligase</keyword>
<dbReference type="SUPFAM" id="SSF52540">
    <property type="entry name" value="P-loop containing nucleoside triphosphate hydrolases"/>
    <property type="match status" value="1"/>
</dbReference>
<dbReference type="Gene3D" id="1.10.300.10">
    <property type="entry name" value="Adenylosuccinate Synthetase, subunit A, domain 2"/>
    <property type="match status" value="1"/>
</dbReference>
<evidence type="ECO:0000256" key="1">
    <source>
        <dbReference type="ARBA" id="ARBA00022598"/>
    </source>
</evidence>
<keyword evidence="7" id="KW-1185">Reference proteome</keyword>
<accession>A0ABZ0Z596</accession>